<sequence length="256" mass="28589">MAMEASSCKCKFTPRPCIFLYGIGSSHDVEELQNSPKKANGRMGNMNKHAPCCFTVKYVILNTMDFSWTNHTLQDKFCDRALRFSDISDVKSATITNTVVITHSIAGLVMSMALAIGKCSFGEDSTWVGISSLMTGSMASDYFQYFCTGEISNFATDLLEYFEATANETLCVKWCIKVGIIDKKSRKKSCPLCPLPATGPYEKAMEVLPSHKSFGQCRMPISRQSIVYQNEKHASKRLNEAYVKARKRMLSTLVLQ</sequence>
<dbReference type="PANTHER" id="PTHR22538:SF1">
    <property type="entry name" value="VWFD DOMAIN-CONTAINING PROTEIN"/>
    <property type="match status" value="1"/>
</dbReference>
<reference evidence="2" key="1">
    <citation type="submission" date="2017-03" db="EMBL/GenBank/DDBJ databases">
        <title>Phytopthora megakarya and P. palmivora, two closely related causual agents of cacao black pod achieved similar genome size and gene model numbers by different mechanisms.</title>
        <authorList>
            <person name="Ali S."/>
            <person name="Shao J."/>
            <person name="Larry D.J."/>
            <person name="Kronmiller B."/>
            <person name="Shen D."/>
            <person name="Strem M.D."/>
            <person name="Melnick R.L."/>
            <person name="Guiltinan M.J."/>
            <person name="Tyler B.M."/>
            <person name="Meinhardt L.W."/>
            <person name="Bailey B.A."/>
        </authorList>
    </citation>
    <scope>NUCLEOTIDE SEQUENCE [LARGE SCALE GENOMIC DNA]</scope>
    <source>
        <strain evidence="2">zdho120</strain>
    </source>
</reference>
<dbReference type="OrthoDB" id="95392at2759"/>
<comment type="caution">
    <text evidence="1">The sequence shown here is derived from an EMBL/GenBank/DDBJ whole genome shotgun (WGS) entry which is preliminary data.</text>
</comment>
<dbReference type="AlphaFoldDB" id="A0A225WB13"/>
<gene>
    <name evidence="1" type="ORF">PHMEG_00012362</name>
</gene>
<dbReference type="Proteomes" id="UP000198211">
    <property type="component" value="Unassembled WGS sequence"/>
</dbReference>
<evidence type="ECO:0000313" key="2">
    <source>
        <dbReference type="Proteomes" id="UP000198211"/>
    </source>
</evidence>
<name>A0A225WB13_9STRA</name>
<proteinExistence type="predicted"/>
<evidence type="ECO:0000313" key="1">
    <source>
        <dbReference type="EMBL" id="OWZ14197.1"/>
    </source>
</evidence>
<organism evidence="1 2">
    <name type="scientific">Phytophthora megakarya</name>
    <dbReference type="NCBI Taxonomy" id="4795"/>
    <lineage>
        <taxon>Eukaryota</taxon>
        <taxon>Sar</taxon>
        <taxon>Stramenopiles</taxon>
        <taxon>Oomycota</taxon>
        <taxon>Peronosporomycetes</taxon>
        <taxon>Peronosporales</taxon>
        <taxon>Peronosporaceae</taxon>
        <taxon>Phytophthora</taxon>
    </lineage>
</organism>
<dbReference type="EMBL" id="NBNE01001393">
    <property type="protein sequence ID" value="OWZ14197.1"/>
    <property type="molecule type" value="Genomic_DNA"/>
</dbReference>
<dbReference type="PANTHER" id="PTHR22538">
    <property type="entry name" value="CILIA- AND FLAGELLA-ASSOCIATED PROTEIN 74"/>
    <property type="match status" value="1"/>
</dbReference>
<accession>A0A225WB13</accession>
<protein>
    <submittedName>
        <fullName evidence="1">Uncharacterized protein</fullName>
    </submittedName>
</protein>
<keyword evidence="2" id="KW-1185">Reference proteome</keyword>